<dbReference type="PROSITE" id="PS01327">
    <property type="entry name" value="MSCL"/>
    <property type="match status" value="1"/>
</dbReference>
<dbReference type="InterPro" id="IPR019823">
    <property type="entry name" value="Mechanosensitive_channel_CS"/>
</dbReference>
<sequence>MLDGFKKFISRGNMVDMAVGIVMGGAVTAIVTSIVDGVINPLVAAIFGQPNMDNVAAINLGHGNILSFGKVLTAVINFLLIAIAVYFCILVPINKLRDLTEKAMAKVKGGEEVAEEEPQLSPEEQTVVLLQQIRDSLAKEDAAAPTDQTK</sequence>
<dbReference type="PANTHER" id="PTHR30266:SF2">
    <property type="entry name" value="LARGE-CONDUCTANCE MECHANOSENSITIVE CHANNEL"/>
    <property type="match status" value="1"/>
</dbReference>
<comment type="subunit">
    <text evidence="10">Homopentamer.</text>
</comment>
<dbReference type="Proteomes" id="UP000287609">
    <property type="component" value="Unassembled WGS sequence"/>
</dbReference>
<dbReference type="InterPro" id="IPR037673">
    <property type="entry name" value="MSC/AndL"/>
</dbReference>
<evidence type="ECO:0000256" key="9">
    <source>
        <dbReference type="ARBA" id="ARBA00023303"/>
    </source>
</evidence>
<accession>A0A430FNZ5</accession>
<dbReference type="PRINTS" id="PR01264">
    <property type="entry name" value="MECHCHANNEL"/>
</dbReference>
<evidence type="ECO:0000313" key="11">
    <source>
        <dbReference type="EMBL" id="RSX54548.1"/>
    </source>
</evidence>
<keyword evidence="9 10" id="KW-0407">Ion channel</keyword>
<keyword evidence="8 10" id="KW-0472">Membrane</keyword>
<keyword evidence="3 10" id="KW-0813">Transport</keyword>
<evidence type="ECO:0000256" key="6">
    <source>
        <dbReference type="ARBA" id="ARBA00022989"/>
    </source>
</evidence>
<proteinExistence type="inferred from homology"/>
<dbReference type="RefSeq" id="WP_125963989.1">
    <property type="nucleotide sequence ID" value="NZ_QXGM01000003.1"/>
</dbReference>
<name>A0A430FNZ5_9BIFI</name>
<evidence type="ECO:0000256" key="3">
    <source>
        <dbReference type="ARBA" id="ARBA00022448"/>
    </source>
</evidence>
<evidence type="ECO:0000256" key="8">
    <source>
        <dbReference type="ARBA" id="ARBA00023136"/>
    </source>
</evidence>
<keyword evidence="7 10" id="KW-0406">Ion transport</keyword>
<keyword evidence="5 10" id="KW-0812">Transmembrane</keyword>
<dbReference type="NCBIfam" id="TIGR00220">
    <property type="entry name" value="mscL"/>
    <property type="match status" value="1"/>
</dbReference>
<dbReference type="GO" id="GO:0008381">
    <property type="term" value="F:mechanosensitive monoatomic ion channel activity"/>
    <property type="evidence" value="ECO:0007669"/>
    <property type="project" value="UniProtKB-UniRule"/>
</dbReference>
<comment type="subcellular location">
    <subcellularLocation>
        <location evidence="1 10">Cell membrane</location>
        <topology evidence="1 10">Multi-pass membrane protein</topology>
    </subcellularLocation>
</comment>
<organism evidence="11 12">
    <name type="scientific">Bifidobacterium dolichotidis</name>
    <dbReference type="NCBI Taxonomy" id="2306976"/>
    <lineage>
        <taxon>Bacteria</taxon>
        <taxon>Bacillati</taxon>
        <taxon>Actinomycetota</taxon>
        <taxon>Actinomycetes</taxon>
        <taxon>Bifidobacteriales</taxon>
        <taxon>Bifidobacteriaceae</taxon>
        <taxon>Bifidobacterium</taxon>
    </lineage>
</organism>
<evidence type="ECO:0000256" key="4">
    <source>
        <dbReference type="ARBA" id="ARBA00022475"/>
    </source>
</evidence>
<feature type="transmembrane region" description="Helical" evidence="10">
    <location>
        <begin position="68"/>
        <end position="93"/>
    </location>
</feature>
<evidence type="ECO:0000256" key="1">
    <source>
        <dbReference type="ARBA" id="ARBA00004651"/>
    </source>
</evidence>
<comment type="caution">
    <text evidence="11">The sequence shown here is derived from an EMBL/GenBank/DDBJ whole genome shotgun (WGS) entry which is preliminary data.</text>
</comment>
<protein>
    <recommendedName>
        <fullName evidence="10">Large-conductance mechanosensitive channel</fullName>
    </recommendedName>
</protein>
<evidence type="ECO:0000256" key="2">
    <source>
        <dbReference type="ARBA" id="ARBA00007254"/>
    </source>
</evidence>
<evidence type="ECO:0000256" key="10">
    <source>
        <dbReference type="HAMAP-Rule" id="MF_00115"/>
    </source>
</evidence>
<evidence type="ECO:0000313" key="12">
    <source>
        <dbReference type="Proteomes" id="UP000287609"/>
    </source>
</evidence>
<dbReference type="PANTHER" id="PTHR30266">
    <property type="entry name" value="MECHANOSENSITIVE CHANNEL MSCL"/>
    <property type="match status" value="1"/>
</dbReference>
<evidence type="ECO:0000256" key="5">
    <source>
        <dbReference type="ARBA" id="ARBA00022692"/>
    </source>
</evidence>
<dbReference type="Pfam" id="PF01741">
    <property type="entry name" value="MscL"/>
    <property type="match status" value="1"/>
</dbReference>
<dbReference type="HAMAP" id="MF_00115">
    <property type="entry name" value="MscL"/>
    <property type="match status" value="1"/>
</dbReference>
<gene>
    <name evidence="10" type="primary">mscL</name>
    <name evidence="11" type="ORF">D2E26_1348</name>
</gene>
<reference evidence="11 12" key="1">
    <citation type="submission" date="2018-09" db="EMBL/GenBank/DDBJ databases">
        <title>Characterization of the phylogenetic diversity of five novel species belonging to the genus Bifidobacterium.</title>
        <authorList>
            <person name="Lugli G.A."/>
            <person name="Duranti S."/>
            <person name="Milani C."/>
        </authorList>
    </citation>
    <scope>NUCLEOTIDE SEQUENCE [LARGE SCALE GENOMIC DNA]</scope>
    <source>
        <strain evidence="11 12">2036B</strain>
    </source>
</reference>
<dbReference type="InterPro" id="IPR036019">
    <property type="entry name" value="MscL_channel"/>
</dbReference>
<dbReference type="InterPro" id="IPR001185">
    <property type="entry name" value="MS_channel"/>
</dbReference>
<comment type="function">
    <text evidence="10">Channel that opens in response to stretch forces in the membrane lipid bilayer. May participate in the regulation of osmotic pressure changes within the cell.</text>
</comment>
<dbReference type="Gene3D" id="1.10.1200.120">
    <property type="entry name" value="Large-conductance mechanosensitive channel, MscL, domain 1"/>
    <property type="match status" value="1"/>
</dbReference>
<dbReference type="GO" id="GO:0005886">
    <property type="term" value="C:plasma membrane"/>
    <property type="evidence" value="ECO:0007669"/>
    <property type="project" value="UniProtKB-SubCell"/>
</dbReference>
<dbReference type="OrthoDB" id="9810350at2"/>
<dbReference type="AlphaFoldDB" id="A0A430FNZ5"/>
<comment type="similarity">
    <text evidence="2 10">Belongs to the MscL family.</text>
</comment>
<dbReference type="EMBL" id="QXGM01000003">
    <property type="protein sequence ID" value="RSX54548.1"/>
    <property type="molecule type" value="Genomic_DNA"/>
</dbReference>
<dbReference type="SUPFAM" id="SSF81330">
    <property type="entry name" value="Gated mechanosensitive channel"/>
    <property type="match status" value="1"/>
</dbReference>
<keyword evidence="4 10" id="KW-1003">Cell membrane</keyword>
<keyword evidence="12" id="KW-1185">Reference proteome</keyword>
<feature type="transmembrane region" description="Helical" evidence="10">
    <location>
        <begin position="21"/>
        <end position="48"/>
    </location>
</feature>
<keyword evidence="6 10" id="KW-1133">Transmembrane helix</keyword>
<evidence type="ECO:0000256" key="7">
    <source>
        <dbReference type="ARBA" id="ARBA00023065"/>
    </source>
</evidence>